<evidence type="ECO:0000256" key="3">
    <source>
        <dbReference type="ARBA" id="ARBA00022692"/>
    </source>
</evidence>
<feature type="transmembrane region" description="Helical" evidence="7">
    <location>
        <begin position="166"/>
        <end position="185"/>
    </location>
</feature>
<feature type="transmembrane region" description="Helical" evidence="7">
    <location>
        <begin position="34"/>
        <end position="67"/>
    </location>
</feature>
<keyword evidence="4 7" id="KW-1133">Transmembrane helix</keyword>
<protein>
    <submittedName>
        <fullName evidence="8">AI-2E family transporter</fullName>
    </submittedName>
</protein>
<sequence>MARKPATPKPPPAPLTASPIEPHSERGRNALRDASIWIGMAAFVWLAWKLAPMLMLIIGGLVVAAALQGAERQLGRIWRAPMQLRMAVVVTLLMVALTSFVLFASYQLAEQYAQLRSTLTVQFATLAEYARGNGVDLGEVGRDPFGTVQHEFAGSLGSVRETLGSFLSAVGSIVFMLMIGIYVAVDPRIYERGIEWLTPEAHRADMAETVKACARTLRHWIGGRLLAMAIEGSIMFVGLWAAGVPLAGLLGLTSGLLAFIPTLGPMIAGVVVVAMGFSAGVDTGLWALAIFAFVQFLEGYVLTPIIEKRVVDLAPAVVLAAQLLFGVLFGIIGVALADPIVAMAKVALSHRSTATHTEE</sequence>
<evidence type="ECO:0000256" key="2">
    <source>
        <dbReference type="ARBA" id="ARBA00009773"/>
    </source>
</evidence>
<dbReference type="OrthoDB" id="5761230at2"/>
<name>A0A4Y9ENF4_9SPHN</name>
<evidence type="ECO:0000256" key="4">
    <source>
        <dbReference type="ARBA" id="ARBA00022989"/>
    </source>
</evidence>
<keyword evidence="3 7" id="KW-0812">Transmembrane</keyword>
<comment type="similarity">
    <text evidence="2">Belongs to the autoinducer-2 exporter (AI-2E) (TC 2.A.86) family.</text>
</comment>
<organism evidence="8 9">
    <name type="scientific">Glacieibacterium arshaanense</name>
    <dbReference type="NCBI Taxonomy" id="2511025"/>
    <lineage>
        <taxon>Bacteria</taxon>
        <taxon>Pseudomonadati</taxon>
        <taxon>Pseudomonadota</taxon>
        <taxon>Alphaproteobacteria</taxon>
        <taxon>Sphingomonadales</taxon>
        <taxon>Sphingosinicellaceae</taxon>
        <taxon>Glacieibacterium</taxon>
    </lineage>
</organism>
<reference evidence="8 9" key="1">
    <citation type="submission" date="2019-02" db="EMBL/GenBank/DDBJ databases">
        <title>Polymorphobacter sp. isolated from the lake at the Tibet of China.</title>
        <authorList>
            <person name="Li A."/>
        </authorList>
    </citation>
    <scope>NUCLEOTIDE SEQUENCE [LARGE SCALE GENOMIC DNA]</scope>
    <source>
        <strain evidence="8 9">DJ1R-1</strain>
    </source>
</reference>
<dbReference type="PANTHER" id="PTHR21716:SF62">
    <property type="entry name" value="TRANSPORT PROTEIN YDBI-RELATED"/>
    <property type="match status" value="1"/>
</dbReference>
<dbReference type="PANTHER" id="PTHR21716">
    <property type="entry name" value="TRANSMEMBRANE PROTEIN"/>
    <property type="match status" value="1"/>
</dbReference>
<evidence type="ECO:0000256" key="5">
    <source>
        <dbReference type="ARBA" id="ARBA00023136"/>
    </source>
</evidence>
<feature type="transmembrane region" description="Helical" evidence="7">
    <location>
        <begin position="314"/>
        <end position="337"/>
    </location>
</feature>
<evidence type="ECO:0000256" key="1">
    <source>
        <dbReference type="ARBA" id="ARBA00004141"/>
    </source>
</evidence>
<dbReference type="AlphaFoldDB" id="A0A4Y9ENF4"/>
<keyword evidence="5 7" id="KW-0472">Membrane</keyword>
<evidence type="ECO:0000256" key="7">
    <source>
        <dbReference type="SAM" id="Phobius"/>
    </source>
</evidence>
<dbReference type="InterPro" id="IPR002549">
    <property type="entry name" value="AI-2E-like"/>
</dbReference>
<gene>
    <name evidence="8" type="ORF">EUV02_10640</name>
</gene>
<evidence type="ECO:0000313" key="9">
    <source>
        <dbReference type="Proteomes" id="UP000297737"/>
    </source>
</evidence>
<feature type="region of interest" description="Disordered" evidence="6">
    <location>
        <begin position="1"/>
        <end position="25"/>
    </location>
</feature>
<feature type="transmembrane region" description="Helical" evidence="7">
    <location>
        <begin position="87"/>
        <end position="109"/>
    </location>
</feature>
<dbReference type="EMBL" id="SIHO01000002">
    <property type="protein sequence ID" value="TFU03606.1"/>
    <property type="molecule type" value="Genomic_DNA"/>
</dbReference>
<comment type="subcellular location">
    <subcellularLocation>
        <location evidence="1">Membrane</location>
        <topology evidence="1">Multi-pass membrane protein</topology>
    </subcellularLocation>
</comment>
<feature type="transmembrane region" description="Helical" evidence="7">
    <location>
        <begin position="284"/>
        <end position="302"/>
    </location>
</feature>
<dbReference type="Pfam" id="PF01594">
    <property type="entry name" value="AI-2E_transport"/>
    <property type="match status" value="1"/>
</dbReference>
<dbReference type="RefSeq" id="WP_135246198.1">
    <property type="nucleotide sequence ID" value="NZ_SIHO01000002.1"/>
</dbReference>
<dbReference type="GO" id="GO:0055085">
    <property type="term" value="P:transmembrane transport"/>
    <property type="evidence" value="ECO:0007669"/>
    <property type="project" value="TreeGrafter"/>
</dbReference>
<dbReference type="GO" id="GO:0016020">
    <property type="term" value="C:membrane"/>
    <property type="evidence" value="ECO:0007669"/>
    <property type="project" value="UniProtKB-SubCell"/>
</dbReference>
<feature type="transmembrane region" description="Helical" evidence="7">
    <location>
        <begin position="225"/>
        <end position="250"/>
    </location>
</feature>
<dbReference type="Proteomes" id="UP000297737">
    <property type="component" value="Unassembled WGS sequence"/>
</dbReference>
<accession>A0A4Y9ENF4</accession>
<feature type="transmembrane region" description="Helical" evidence="7">
    <location>
        <begin position="256"/>
        <end position="277"/>
    </location>
</feature>
<comment type="caution">
    <text evidence="8">The sequence shown here is derived from an EMBL/GenBank/DDBJ whole genome shotgun (WGS) entry which is preliminary data.</text>
</comment>
<keyword evidence="9" id="KW-1185">Reference proteome</keyword>
<proteinExistence type="inferred from homology"/>
<evidence type="ECO:0000256" key="6">
    <source>
        <dbReference type="SAM" id="MobiDB-lite"/>
    </source>
</evidence>
<evidence type="ECO:0000313" key="8">
    <source>
        <dbReference type="EMBL" id="TFU03606.1"/>
    </source>
</evidence>